<feature type="domain" description="Zinc finger CGNR" evidence="1">
    <location>
        <begin position="141"/>
        <end position="183"/>
    </location>
</feature>
<evidence type="ECO:0000259" key="1">
    <source>
        <dbReference type="Pfam" id="PF11706"/>
    </source>
</evidence>
<comment type="caution">
    <text evidence="2">The sequence shown here is derived from an EMBL/GenBank/DDBJ whole genome shotgun (WGS) entry which is preliminary data.</text>
</comment>
<proteinExistence type="predicted"/>
<dbReference type="PANTHER" id="PTHR35525">
    <property type="entry name" value="BLL6575 PROTEIN"/>
    <property type="match status" value="1"/>
</dbReference>
<gene>
    <name evidence="2" type="ORF">ACFFNX_14700</name>
</gene>
<dbReference type="Pfam" id="PF11706">
    <property type="entry name" value="zf-CGNR"/>
    <property type="match status" value="1"/>
</dbReference>
<name>A0ABV5YEH8_9ACTN</name>
<dbReference type="PANTHER" id="PTHR35525:SF3">
    <property type="entry name" value="BLL6575 PROTEIN"/>
    <property type="match status" value="1"/>
</dbReference>
<organism evidence="2 3">
    <name type="scientific">Actinoallomurus acaciae</name>
    <dbReference type="NCBI Taxonomy" id="502577"/>
    <lineage>
        <taxon>Bacteria</taxon>
        <taxon>Bacillati</taxon>
        <taxon>Actinomycetota</taxon>
        <taxon>Actinomycetes</taxon>
        <taxon>Streptosporangiales</taxon>
        <taxon>Thermomonosporaceae</taxon>
        <taxon>Actinoallomurus</taxon>
    </lineage>
</organism>
<dbReference type="Pfam" id="PF07336">
    <property type="entry name" value="ABATE"/>
    <property type="match status" value="1"/>
</dbReference>
<dbReference type="Gene3D" id="1.10.3300.10">
    <property type="entry name" value="Jann2411-like domain"/>
    <property type="match status" value="1"/>
</dbReference>
<dbReference type="SUPFAM" id="SSF160904">
    <property type="entry name" value="Jann2411-like"/>
    <property type="match status" value="1"/>
</dbReference>
<reference evidence="2 3" key="1">
    <citation type="submission" date="2024-09" db="EMBL/GenBank/DDBJ databases">
        <authorList>
            <person name="Sun Q."/>
            <person name="Mori K."/>
        </authorList>
    </citation>
    <scope>NUCLEOTIDE SEQUENCE [LARGE SCALE GENOMIC DNA]</scope>
    <source>
        <strain evidence="2 3">TBRC 0563</strain>
    </source>
</reference>
<evidence type="ECO:0000313" key="3">
    <source>
        <dbReference type="Proteomes" id="UP001589627"/>
    </source>
</evidence>
<dbReference type="Proteomes" id="UP001589627">
    <property type="component" value="Unassembled WGS sequence"/>
</dbReference>
<dbReference type="RefSeq" id="WP_378201087.1">
    <property type="nucleotide sequence ID" value="NZ_JBHLZP010000089.1"/>
</dbReference>
<keyword evidence="3" id="KW-1185">Reference proteome</keyword>
<dbReference type="InterPro" id="IPR010852">
    <property type="entry name" value="ABATE"/>
</dbReference>
<dbReference type="EMBL" id="JBHLZP010000089">
    <property type="protein sequence ID" value="MFB9833442.1"/>
    <property type="molecule type" value="Genomic_DNA"/>
</dbReference>
<accession>A0ABV5YEH8</accession>
<sequence length="185" mass="19715">MATSTIRFRQGAGRLCLDFIRTLRWPGTPSEAEELPDAAALAAWIGQFGPLEVSPSESVGVAEAHALREAIRDLVDAARTGRRHATESGAAVNRAAAHATPIPAVDGTGRLRWHADDPVAASLSLIARDALDLVTSPAAARLRACAGPRCGALFLDNSRPGTRRWCSMDVCGNQAKKTNLRRREA</sequence>
<dbReference type="InterPro" id="IPR021005">
    <property type="entry name" value="Znf_CGNR"/>
</dbReference>
<protein>
    <submittedName>
        <fullName evidence="2">CGNR zinc finger domain-containing protein</fullName>
    </submittedName>
</protein>
<evidence type="ECO:0000313" key="2">
    <source>
        <dbReference type="EMBL" id="MFB9833442.1"/>
    </source>
</evidence>
<dbReference type="InterPro" id="IPR023286">
    <property type="entry name" value="ABATE_dom_sf"/>
</dbReference>